<organism evidence="1 2">
    <name type="scientific">Romboutsia weinsteinii</name>
    <dbReference type="NCBI Taxonomy" id="2020949"/>
    <lineage>
        <taxon>Bacteria</taxon>
        <taxon>Bacillati</taxon>
        <taxon>Bacillota</taxon>
        <taxon>Clostridia</taxon>
        <taxon>Peptostreptococcales</taxon>
        <taxon>Peptostreptococcaceae</taxon>
        <taxon>Romboutsia</taxon>
    </lineage>
</organism>
<evidence type="ECO:0000313" key="1">
    <source>
        <dbReference type="EMBL" id="RDY27270.1"/>
    </source>
</evidence>
<gene>
    <name evidence="1" type="ORF">CHL78_009785</name>
</gene>
<dbReference type="SUPFAM" id="SSF55961">
    <property type="entry name" value="Bet v1-like"/>
    <property type="match status" value="1"/>
</dbReference>
<sequence length="137" mass="16469">MRKSTIKATFNSDIQTVWDIVTNNRDFEWRSDLSKIEVFDYGKRFMEYKKDGFATYFEITLKEPCKRYEFSMRNISFTGHWVGVFKPTENNGTEIILTEEIHVKSRMMELLSYIYMNLKKIQFTYVKDLKKKLGEID</sequence>
<dbReference type="EMBL" id="NOJY02000014">
    <property type="protein sequence ID" value="RDY27270.1"/>
    <property type="molecule type" value="Genomic_DNA"/>
</dbReference>
<dbReference type="Proteomes" id="UP000215694">
    <property type="component" value="Unassembled WGS sequence"/>
</dbReference>
<dbReference type="OrthoDB" id="9788177at2"/>
<name>A0A255I588_9FIRM</name>
<keyword evidence="2" id="KW-1185">Reference proteome</keyword>
<dbReference type="RefSeq" id="WP_094368313.1">
    <property type="nucleotide sequence ID" value="NZ_NOJY02000014.1"/>
</dbReference>
<dbReference type="AlphaFoldDB" id="A0A255I588"/>
<reference evidence="1 2" key="1">
    <citation type="journal article" date="2017" name="Genome Announc.">
        <title>Draft Genome Sequence of Romboutsia weinsteinii sp. nov. Strain CCRI-19649(T) Isolated from Surface Water.</title>
        <authorList>
            <person name="Maheux A.F."/>
            <person name="Boudreau D.K."/>
            <person name="Berube E."/>
            <person name="Boissinot M."/>
            <person name="Cantin P."/>
            <person name="Raymond F."/>
            <person name="Corbeil J."/>
            <person name="Omar R.F."/>
            <person name="Bergeron M.G."/>
        </authorList>
    </citation>
    <scope>NUCLEOTIDE SEQUENCE [LARGE SCALE GENOMIC DNA]</scope>
    <source>
        <strain evidence="1 2">CCRI-19649</strain>
    </source>
</reference>
<protein>
    <submittedName>
        <fullName evidence="1">SRPBCC family protein</fullName>
    </submittedName>
</protein>
<evidence type="ECO:0000313" key="2">
    <source>
        <dbReference type="Proteomes" id="UP000215694"/>
    </source>
</evidence>
<accession>A0A255I588</accession>
<comment type="caution">
    <text evidence="1">The sequence shown here is derived from an EMBL/GenBank/DDBJ whole genome shotgun (WGS) entry which is preliminary data.</text>
</comment>
<proteinExistence type="predicted"/>